<keyword evidence="6" id="KW-1133">Transmembrane helix</keyword>
<dbReference type="UniPathway" id="UPA00557">
    <property type="reaction ID" value="UER00612"/>
</dbReference>
<dbReference type="GO" id="GO:0016024">
    <property type="term" value="P:CDP-diacylglycerol biosynthetic process"/>
    <property type="evidence" value="ECO:0007669"/>
    <property type="project" value="UniProtKB-UniPathway"/>
</dbReference>
<comment type="subcellular location">
    <subcellularLocation>
        <location evidence="1">Endomembrane system</location>
        <topology evidence="1">Peripheral membrane protein</topology>
    </subcellularLocation>
</comment>
<dbReference type="EMBL" id="FOJU01000009">
    <property type="protein sequence ID" value="SFB17912.1"/>
    <property type="molecule type" value="Genomic_DNA"/>
</dbReference>
<dbReference type="SUPFAM" id="SSF69593">
    <property type="entry name" value="Glycerol-3-phosphate (1)-acyltransferase"/>
    <property type="match status" value="1"/>
</dbReference>
<dbReference type="EC" id="2.3.1.15" evidence="3"/>
<evidence type="ECO:0000256" key="1">
    <source>
        <dbReference type="ARBA" id="ARBA00004184"/>
    </source>
</evidence>
<sequence>MTSTVELPLWLFVVILLFAAVTAASHLFFPSVRWFLRRRMERVVARLNRRLVRPIQPFKLLRRQDMIQRLVYDPEVTRAVVAHAEANNLREDVAFEIAKRYAREIVPAFSATAYFGFAIRASRWLSTALYRVRLGHWDEDAIREIDPEATVVFVMNHRSNMDYVLVTYLAADQSALSYAVGEWARTWPLSPLVRAMGAYFIRRRSRDALYRKVLAQYVRMASDAGVTQAIFPEGGLSLDGRIAPPRMGLLNYIATGDRQGGRDVVFVPVALNYDRVLEDGVLIAAQSRSERRFRGSVLVALGFILGKLWLWVTFRYRRFGYAAVQFGPPVSLAEMKRGGDDSTKALAEELFRRIKRSVPVLPVPMVCLAFEGEDELTVSVTEARVEALLARMQVSGQLPVPPRESFAGFGIRQLVDRGLLKRRGERLHAPHAKEPQRTYYANSVRHLLRESGDKIPHTDVRET</sequence>
<feature type="transmembrane region" description="Helical" evidence="6">
    <location>
        <begin position="12"/>
        <end position="36"/>
    </location>
</feature>
<dbReference type="SMART" id="SM00563">
    <property type="entry name" value="PlsC"/>
    <property type="match status" value="1"/>
</dbReference>
<dbReference type="AlphaFoldDB" id="A0A1I0YXK2"/>
<evidence type="ECO:0000313" key="9">
    <source>
        <dbReference type="Proteomes" id="UP000198796"/>
    </source>
</evidence>
<dbReference type="RefSeq" id="WP_092066957.1">
    <property type="nucleotide sequence ID" value="NZ_FOJU01000009.1"/>
</dbReference>
<comment type="catalytic activity">
    <reaction evidence="5">
        <text>sn-glycerol 3-phosphate + an acyl-CoA = a 1-acyl-sn-glycero-3-phosphate + CoA</text>
        <dbReference type="Rhea" id="RHEA:15325"/>
        <dbReference type="ChEBI" id="CHEBI:57287"/>
        <dbReference type="ChEBI" id="CHEBI:57597"/>
        <dbReference type="ChEBI" id="CHEBI:57970"/>
        <dbReference type="ChEBI" id="CHEBI:58342"/>
        <dbReference type="EC" id="2.3.1.15"/>
    </reaction>
</comment>
<gene>
    <name evidence="8" type="ORF">SAMN05421688_3447</name>
</gene>
<keyword evidence="6" id="KW-0472">Membrane</keyword>
<name>A0A1I0YXK2_9RHOB</name>
<proteinExistence type="predicted"/>
<keyword evidence="9" id="KW-1185">Reference proteome</keyword>
<dbReference type="Pfam" id="PF01553">
    <property type="entry name" value="Acyltransferase"/>
    <property type="match status" value="1"/>
</dbReference>
<protein>
    <recommendedName>
        <fullName evidence="4">Glycerol-3-phosphate acyltransferase</fullName>
        <ecNumber evidence="3">2.3.1.15</ecNumber>
    </recommendedName>
</protein>
<dbReference type="GO" id="GO:0012505">
    <property type="term" value="C:endomembrane system"/>
    <property type="evidence" value="ECO:0007669"/>
    <property type="project" value="UniProtKB-SubCell"/>
</dbReference>
<dbReference type="OrthoDB" id="335193at2"/>
<dbReference type="Proteomes" id="UP000198796">
    <property type="component" value="Unassembled WGS sequence"/>
</dbReference>
<dbReference type="PANTHER" id="PTHR12563">
    <property type="entry name" value="GLYCEROL-3-PHOSPHATE ACYLTRANSFERASE"/>
    <property type="match status" value="1"/>
</dbReference>
<dbReference type="PANTHER" id="PTHR12563:SF17">
    <property type="entry name" value="DIHYDROXYACETONE PHOSPHATE ACYLTRANSFERASE"/>
    <property type="match status" value="1"/>
</dbReference>
<evidence type="ECO:0000259" key="7">
    <source>
        <dbReference type="SMART" id="SM00563"/>
    </source>
</evidence>
<evidence type="ECO:0000256" key="3">
    <source>
        <dbReference type="ARBA" id="ARBA00013113"/>
    </source>
</evidence>
<feature type="transmembrane region" description="Helical" evidence="6">
    <location>
        <begin position="293"/>
        <end position="312"/>
    </location>
</feature>
<keyword evidence="8" id="KW-0808">Transferase</keyword>
<evidence type="ECO:0000256" key="2">
    <source>
        <dbReference type="ARBA" id="ARBA00004765"/>
    </source>
</evidence>
<evidence type="ECO:0000313" key="8">
    <source>
        <dbReference type="EMBL" id="SFB17912.1"/>
    </source>
</evidence>
<evidence type="ECO:0000256" key="6">
    <source>
        <dbReference type="SAM" id="Phobius"/>
    </source>
</evidence>
<organism evidence="8 9">
    <name type="scientific">Poseidonocella pacifica</name>
    <dbReference type="NCBI Taxonomy" id="871651"/>
    <lineage>
        <taxon>Bacteria</taxon>
        <taxon>Pseudomonadati</taxon>
        <taxon>Pseudomonadota</taxon>
        <taxon>Alphaproteobacteria</taxon>
        <taxon>Rhodobacterales</taxon>
        <taxon>Roseobacteraceae</taxon>
        <taxon>Poseidonocella</taxon>
    </lineage>
</organism>
<dbReference type="InterPro" id="IPR002123">
    <property type="entry name" value="Plipid/glycerol_acylTrfase"/>
</dbReference>
<evidence type="ECO:0000256" key="5">
    <source>
        <dbReference type="ARBA" id="ARBA00048427"/>
    </source>
</evidence>
<dbReference type="InterPro" id="IPR022284">
    <property type="entry name" value="GPAT/DHAPAT"/>
</dbReference>
<feature type="domain" description="Phospholipid/glycerol acyltransferase" evidence="7">
    <location>
        <begin position="151"/>
        <end position="274"/>
    </location>
</feature>
<dbReference type="GO" id="GO:0004366">
    <property type="term" value="F:glycerol-3-phosphate O-acyltransferase activity"/>
    <property type="evidence" value="ECO:0007669"/>
    <property type="project" value="UniProtKB-EC"/>
</dbReference>
<evidence type="ECO:0000256" key="4">
    <source>
        <dbReference type="ARBA" id="ARBA00013432"/>
    </source>
</evidence>
<accession>A0A1I0YXK2</accession>
<keyword evidence="6" id="KW-0812">Transmembrane</keyword>
<dbReference type="STRING" id="871651.SAMN05421688_3447"/>
<keyword evidence="8" id="KW-0012">Acyltransferase</keyword>
<reference evidence="8 9" key="1">
    <citation type="submission" date="2016-10" db="EMBL/GenBank/DDBJ databases">
        <authorList>
            <person name="de Groot N.N."/>
        </authorList>
    </citation>
    <scope>NUCLEOTIDE SEQUENCE [LARGE SCALE GENOMIC DNA]</scope>
    <source>
        <strain evidence="8 9">DSM 29316</strain>
    </source>
</reference>
<comment type="pathway">
    <text evidence="2">Phospholipid metabolism; CDP-diacylglycerol biosynthesis; CDP-diacylglycerol from sn-glycerol 3-phosphate: step 1/3.</text>
</comment>